<dbReference type="Gene3D" id="3.50.50.60">
    <property type="entry name" value="FAD/NAD(P)-binding domain"/>
    <property type="match status" value="1"/>
</dbReference>
<feature type="domain" description="FAD-binding" evidence="1">
    <location>
        <begin position="3"/>
        <end position="317"/>
    </location>
</feature>
<evidence type="ECO:0000313" key="2">
    <source>
        <dbReference type="EMBL" id="TMR27119.1"/>
    </source>
</evidence>
<dbReference type="Pfam" id="PF01494">
    <property type="entry name" value="FAD_binding_3"/>
    <property type="match status" value="1"/>
</dbReference>
<sequence length="389" mass="41787">MRAIIIGAGIAGLAAALRLSQIGWDSLIIERTPTRRSGGYAVTFGGIGYDAAERMGILPDLRKRAFVTEELVYHKPGGERRFSLSGEIIAATMGPRSMNILRGDIETVLYDKVRDSAEIRFATTVTAVDQDTRAVHATLSDGTVEHADLLIGADGLHSATRALVFGPEQDYLLDLEHQVAVYMLDKRPASIAPGTTATLSSRGRTVAVISAGDGRNVAFFGYRTARGARHDDRGDDPATVLPQVYGDLGWVIPEVLAGMGRTDSVYFDTISQVVAPTWSRGRVVLLGDAAWCVTLFAGYGSALAVGGAYQLGTELERHGSDTGGGIGAALAAWETALRPEVEAKQKLGRRVKGVYAPANPLLLWLTQLPLRLAALPPVRRYMTRRFIKG</sequence>
<dbReference type="PANTHER" id="PTHR46865:SF8">
    <property type="entry name" value="POSSIBLE OXIDOREDUCTASE"/>
    <property type="match status" value="1"/>
</dbReference>
<evidence type="ECO:0000313" key="3">
    <source>
        <dbReference type="Proteomes" id="UP000306628"/>
    </source>
</evidence>
<dbReference type="GO" id="GO:0071949">
    <property type="term" value="F:FAD binding"/>
    <property type="evidence" value="ECO:0007669"/>
    <property type="project" value="InterPro"/>
</dbReference>
<dbReference type="EMBL" id="VCKX01000177">
    <property type="protein sequence ID" value="TMR27119.1"/>
    <property type="molecule type" value="Genomic_DNA"/>
</dbReference>
<organism evidence="2 3">
    <name type="scientific">Nonomuraea zeae</name>
    <dbReference type="NCBI Taxonomy" id="1642303"/>
    <lineage>
        <taxon>Bacteria</taxon>
        <taxon>Bacillati</taxon>
        <taxon>Actinomycetota</taxon>
        <taxon>Actinomycetes</taxon>
        <taxon>Streptosporangiales</taxon>
        <taxon>Streptosporangiaceae</taxon>
        <taxon>Nonomuraea</taxon>
    </lineage>
</organism>
<dbReference type="InterPro" id="IPR051704">
    <property type="entry name" value="FAD_aromatic-hydroxylase"/>
</dbReference>
<dbReference type="InterPro" id="IPR002938">
    <property type="entry name" value="FAD-bd"/>
</dbReference>
<dbReference type="SUPFAM" id="SSF51905">
    <property type="entry name" value="FAD/NAD(P)-binding domain"/>
    <property type="match status" value="1"/>
</dbReference>
<dbReference type="PANTHER" id="PTHR46865">
    <property type="entry name" value="OXIDOREDUCTASE-RELATED"/>
    <property type="match status" value="1"/>
</dbReference>
<dbReference type="Gene3D" id="3.30.9.10">
    <property type="entry name" value="D-Amino Acid Oxidase, subunit A, domain 2"/>
    <property type="match status" value="1"/>
</dbReference>
<dbReference type="AlphaFoldDB" id="A0A5S4G2D4"/>
<dbReference type="OrthoDB" id="3356051at2"/>
<dbReference type="RefSeq" id="WP_138695089.1">
    <property type="nucleotide sequence ID" value="NZ_JBHSAZ010000043.1"/>
</dbReference>
<proteinExistence type="predicted"/>
<reference evidence="2 3" key="1">
    <citation type="submission" date="2019-05" db="EMBL/GenBank/DDBJ databases">
        <title>Draft genome sequence of Nonomuraea zeae DSM 100528.</title>
        <authorList>
            <person name="Saricaoglu S."/>
            <person name="Isik K."/>
        </authorList>
    </citation>
    <scope>NUCLEOTIDE SEQUENCE [LARGE SCALE GENOMIC DNA]</scope>
    <source>
        <strain evidence="2 3">DSM 100528</strain>
    </source>
</reference>
<keyword evidence="3" id="KW-1185">Reference proteome</keyword>
<accession>A0A5S4G2D4</accession>
<dbReference type="Proteomes" id="UP000306628">
    <property type="component" value="Unassembled WGS sequence"/>
</dbReference>
<dbReference type="PRINTS" id="PR00420">
    <property type="entry name" value="RNGMNOXGNASE"/>
</dbReference>
<evidence type="ECO:0000259" key="1">
    <source>
        <dbReference type="Pfam" id="PF01494"/>
    </source>
</evidence>
<protein>
    <submittedName>
        <fullName evidence="2">FAD-binding protein</fullName>
    </submittedName>
</protein>
<comment type="caution">
    <text evidence="2">The sequence shown here is derived from an EMBL/GenBank/DDBJ whole genome shotgun (WGS) entry which is preliminary data.</text>
</comment>
<gene>
    <name evidence="2" type="ORF">ETD85_40265</name>
</gene>
<name>A0A5S4G2D4_9ACTN</name>
<dbReference type="InterPro" id="IPR036188">
    <property type="entry name" value="FAD/NAD-bd_sf"/>
</dbReference>